<reference evidence="8 9" key="1">
    <citation type="journal article" date="2018" name="Genome Biol. Evol.">
        <title>Multiple Roots of Fruiting Body Formation in Amoebozoa.</title>
        <authorList>
            <person name="Hillmann F."/>
            <person name="Forbes G."/>
            <person name="Novohradska S."/>
            <person name="Ferling I."/>
            <person name="Riege K."/>
            <person name="Groth M."/>
            <person name="Westermann M."/>
            <person name="Marz M."/>
            <person name="Spaller T."/>
            <person name="Winckler T."/>
            <person name="Schaap P."/>
            <person name="Glockner G."/>
        </authorList>
    </citation>
    <scope>NUCLEOTIDE SEQUENCE [LARGE SCALE GENOMIC DNA]</scope>
    <source>
        <strain evidence="8 9">Jena</strain>
    </source>
</reference>
<dbReference type="PANTHER" id="PTHR21428">
    <property type="entry name" value="MEDIATOR OF RNA POLYMERASE II TRANSCRIPTION SUBUNIT 7"/>
    <property type="match status" value="1"/>
</dbReference>
<dbReference type="GO" id="GO:0070847">
    <property type="term" value="C:core mediator complex"/>
    <property type="evidence" value="ECO:0007669"/>
    <property type="project" value="TreeGrafter"/>
</dbReference>
<evidence type="ECO:0000256" key="4">
    <source>
        <dbReference type="ARBA" id="ARBA00023163"/>
    </source>
</evidence>
<gene>
    <name evidence="8" type="ORF">PROFUN_10906</name>
</gene>
<comment type="subunit">
    <text evidence="6">Component of the Mediator complex.</text>
</comment>
<evidence type="ECO:0000256" key="7">
    <source>
        <dbReference type="SAM" id="MobiDB-lite"/>
    </source>
</evidence>
<dbReference type="Proteomes" id="UP000241769">
    <property type="component" value="Unassembled WGS sequence"/>
</dbReference>
<keyword evidence="6" id="KW-0010">Activator</keyword>
<keyword evidence="9" id="KW-1185">Reference proteome</keyword>
<dbReference type="OrthoDB" id="10253553at2759"/>
<comment type="function">
    <text evidence="6">Component of the Mediator complex, a coactivator involved in the regulated transcription of nearly all RNA polymerase II-dependent genes. Mediator functions as a bridge to convey information from gene-specific regulatory proteins to the basal RNA polymerase II transcription machinery.</text>
</comment>
<comment type="similarity">
    <text evidence="2 6">Belongs to the Mediator complex subunit 7 family.</text>
</comment>
<feature type="compositionally biased region" description="Pro residues" evidence="7">
    <location>
        <begin position="40"/>
        <end position="49"/>
    </location>
</feature>
<dbReference type="InterPro" id="IPR044888">
    <property type="entry name" value="Mediatior_Med7_sf"/>
</dbReference>
<name>A0A2P6NC48_9EUKA</name>
<dbReference type="SUPFAM" id="SSF140718">
    <property type="entry name" value="Mediator hinge subcomplex-like"/>
    <property type="match status" value="1"/>
</dbReference>
<feature type="region of interest" description="Disordered" evidence="7">
    <location>
        <begin position="23"/>
        <end position="49"/>
    </location>
</feature>
<accession>A0A2P6NC48</accession>
<evidence type="ECO:0000256" key="1">
    <source>
        <dbReference type="ARBA" id="ARBA00004123"/>
    </source>
</evidence>
<dbReference type="GO" id="GO:0003712">
    <property type="term" value="F:transcription coregulator activity"/>
    <property type="evidence" value="ECO:0007669"/>
    <property type="project" value="InterPro"/>
</dbReference>
<dbReference type="AlphaFoldDB" id="A0A2P6NC48"/>
<keyword evidence="5 6" id="KW-0539">Nucleus</keyword>
<evidence type="ECO:0000256" key="5">
    <source>
        <dbReference type="ARBA" id="ARBA00023242"/>
    </source>
</evidence>
<evidence type="ECO:0000256" key="3">
    <source>
        <dbReference type="ARBA" id="ARBA00023015"/>
    </source>
</evidence>
<evidence type="ECO:0000313" key="9">
    <source>
        <dbReference type="Proteomes" id="UP000241769"/>
    </source>
</evidence>
<evidence type="ECO:0000256" key="2">
    <source>
        <dbReference type="ARBA" id="ARBA00009994"/>
    </source>
</evidence>
<dbReference type="Pfam" id="PF05983">
    <property type="entry name" value="Med7"/>
    <property type="match status" value="1"/>
</dbReference>
<evidence type="ECO:0000256" key="6">
    <source>
        <dbReference type="RuleBase" id="RU364060"/>
    </source>
</evidence>
<dbReference type="GO" id="GO:0006357">
    <property type="term" value="P:regulation of transcription by RNA polymerase II"/>
    <property type="evidence" value="ECO:0007669"/>
    <property type="project" value="InterPro"/>
</dbReference>
<dbReference type="InterPro" id="IPR009244">
    <property type="entry name" value="Mediatior_Med7"/>
</dbReference>
<dbReference type="GO" id="GO:0016592">
    <property type="term" value="C:mediator complex"/>
    <property type="evidence" value="ECO:0007669"/>
    <property type="project" value="InterPro"/>
</dbReference>
<keyword evidence="4 6" id="KW-0804">Transcription</keyword>
<evidence type="ECO:0000313" key="8">
    <source>
        <dbReference type="EMBL" id="PRP81544.1"/>
    </source>
</evidence>
<dbReference type="EMBL" id="MDYQ01000122">
    <property type="protein sequence ID" value="PRP81544.1"/>
    <property type="molecule type" value="Genomic_DNA"/>
</dbReference>
<organism evidence="8 9">
    <name type="scientific">Planoprotostelium fungivorum</name>
    <dbReference type="NCBI Taxonomy" id="1890364"/>
    <lineage>
        <taxon>Eukaryota</taxon>
        <taxon>Amoebozoa</taxon>
        <taxon>Evosea</taxon>
        <taxon>Variosea</taxon>
        <taxon>Cavosteliida</taxon>
        <taxon>Cavosteliaceae</taxon>
        <taxon>Planoprotostelium</taxon>
    </lineage>
</organism>
<comment type="subcellular location">
    <subcellularLocation>
        <location evidence="1 6">Nucleus</location>
    </subcellularLocation>
</comment>
<dbReference type="Gene3D" id="6.10.140.200">
    <property type="match status" value="1"/>
</dbReference>
<protein>
    <recommendedName>
        <fullName evidence="6">Mediator of RNA polymerase II transcription subunit 7</fullName>
    </recommendedName>
</protein>
<dbReference type="InterPro" id="IPR037212">
    <property type="entry name" value="Med7/Med21-like"/>
</dbReference>
<keyword evidence="3 6" id="KW-0805">Transcription regulation</keyword>
<proteinExistence type="inferred from homology"/>
<dbReference type="STRING" id="1890364.A0A2P6NC48"/>
<comment type="caution">
    <text evidence="8">The sequence shown here is derived from an EMBL/GenBank/DDBJ whole genome shotgun (WGS) entry which is preliminary data.</text>
</comment>
<dbReference type="InParanoid" id="A0A2P6NC48"/>
<sequence length="187" mass="21717">MDEGQTRLVSSLPPPPGFYKLYTDVNLGKVPPQEGERVEPPPSAPPPPEDTYSMFGRLYTTRDENVPLEPSTQLYSLTDTNHVQELNKLNKSLAMKYIELITYLIHEPEQYEQKIGDLHTILLNMHHLINSYRPHQARQTLISLMEQQRDNRRDQIKSTDTANEEVIKLLKECRQQLRDDEMDAMSE</sequence>
<dbReference type="PANTHER" id="PTHR21428:SF11">
    <property type="entry name" value="MEDIATOR OF RNA POLYMERASE II TRANSCRIPTION SUBUNIT 7"/>
    <property type="match status" value="1"/>
</dbReference>